<reference evidence="3" key="1">
    <citation type="submission" date="2016-10" db="EMBL/GenBank/DDBJ databases">
        <authorList>
            <person name="Varghese N."/>
            <person name="Submissions S."/>
        </authorList>
    </citation>
    <scope>NUCLEOTIDE SEQUENCE [LARGE SCALE GENOMIC DNA]</scope>
    <source>
        <strain evidence="3">DSM 22427</strain>
    </source>
</reference>
<evidence type="ECO:0000256" key="1">
    <source>
        <dbReference type="SAM" id="MobiDB-lite"/>
    </source>
</evidence>
<dbReference type="Gene3D" id="3.30.56.110">
    <property type="entry name" value="Protein of unknown function DUF2237"/>
    <property type="match status" value="1"/>
</dbReference>
<protein>
    <recommendedName>
        <fullName evidence="4">DUF2237 domain-containing protein</fullName>
    </recommendedName>
</protein>
<dbReference type="OrthoDB" id="254799at2157"/>
<dbReference type="RefSeq" id="WP_092901351.1">
    <property type="nucleotide sequence ID" value="NZ_FOZS01000001.1"/>
</dbReference>
<feature type="compositionally biased region" description="Basic and acidic residues" evidence="1">
    <location>
        <begin position="132"/>
        <end position="149"/>
    </location>
</feature>
<dbReference type="Pfam" id="PF09996">
    <property type="entry name" value="DUF2237"/>
    <property type="match status" value="1"/>
</dbReference>
<dbReference type="Proteomes" id="UP000199199">
    <property type="component" value="Unassembled WGS sequence"/>
</dbReference>
<keyword evidence="3" id="KW-1185">Reference proteome</keyword>
<evidence type="ECO:0000313" key="2">
    <source>
        <dbReference type="EMBL" id="SFS40281.1"/>
    </source>
</evidence>
<feature type="region of interest" description="Disordered" evidence="1">
    <location>
        <begin position="110"/>
        <end position="149"/>
    </location>
</feature>
<evidence type="ECO:0000313" key="3">
    <source>
        <dbReference type="Proteomes" id="UP000199199"/>
    </source>
</evidence>
<evidence type="ECO:0008006" key="4">
    <source>
        <dbReference type="Google" id="ProtNLM"/>
    </source>
</evidence>
<gene>
    <name evidence="2" type="ORF">SAMN04488556_0598</name>
</gene>
<organism evidence="2 3">
    <name type="scientific">Halostagnicola kamekurae</name>
    <dbReference type="NCBI Taxonomy" id="619731"/>
    <lineage>
        <taxon>Archaea</taxon>
        <taxon>Methanobacteriati</taxon>
        <taxon>Methanobacteriota</taxon>
        <taxon>Stenosarchaea group</taxon>
        <taxon>Halobacteria</taxon>
        <taxon>Halobacteriales</taxon>
        <taxon>Natrialbaceae</taxon>
        <taxon>Halostagnicola</taxon>
    </lineage>
</organism>
<proteinExistence type="predicted"/>
<dbReference type="PANTHER" id="PTHR37466">
    <property type="entry name" value="SLR1628 PROTEIN"/>
    <property type="match status" value="1"/>
</dbReference>
<dbReference type="AlphaFoldDB" id="A0A1I6PJ61"/>
<name>A0A1I6PJ61_9EURY</name>
<sequence length="149" mass="16633">MATDRNVYGTELEPCSADPETGFLRDGCCRRVEGDRGRHELCAVMTEEFLSFSAARGNDLTTPKPQFEFPGLEPGDRWCLCLGRWLEAEDADCAPPVVLEATNEAVLRDVDPDLLREHEYERPRVSDAWQTDEGRTDPGDNRDSADGGQ</sequence>
<dbReference type="InterPro" id="IPR018714">
    <property type="entry name" value="DUF2237"/>
</dbReference>
<feature type="compositionally biased region" description="Basic and acidic residues" evidence="1">
    <location>
        <begin position="110"/>
        <end position="125"/>
    </location>
</feature>
<accession>A0A1I6PJ61</accession>
<dbReference type="PANTHER" id="PTHR37466:SF1">
    <property type="entry name" value="SLR1628 PROTEIN"/>
    <property type="match status" value="1"/>
</dbReference>
<dbReference type="EMBL" id="FOZS01000001">
    <property type="protein sequence ID" value="SFS40281.1"/>
    <property type="molecule type" value="Genomic_DNA"/>
</dbReference>